<reference evidence="5" key="1">
    <citation type="submission" date="2025-08" db="UniProtKB">
        <authorList>
            <consortium name="RefSeq"/>
        </authorList>
    </citation>
    <scope>IDENTIFICATION</scope>
    <source>
        <tissue evidence="5">Muscle</tissue>
    </source>
</reference>
<dbReference type="RefSeq" id="XP_028382220.1">
    <property type="nucleotide sequence ID" value="XM_028526419.2"/>
</dbReference>
<evidence type="ECO:0000256" key="1">
    <source>
        <dbReference type="ARBA" id="ARBA00038379"/>
    </source>
</evidence>
<proteinExistence type="inferred from homology"/>
<evidence type="ECO:0000313" key="4">
    <source>
        <dbReference type="Proteomes" id="UP000504628"/>
    </source>
</evidence>
<keyword evidence="4" id="KW-1185">Reference proteome</keyword>
<evidence type="ECO:0000259" key="3">
    <source>
        <dbReference type="Pfam" id="PF12480"/>
    </source>
</evidence>
<dbReference type="InParanoid" id="A0A6J2MWL8"/>
<protein>
    <submittedName>
        <fullName evidence="5">Protein FAM71A-like</fullName>
    </submittedName>
</protein>
<feature type="domain" description="Golgi associated RAB2 interactor protein-like Rab2B-binding" evidence="3">
    <location>
        <begin position="100"/>
        <end position="168"/>
    </location>
</feature>
<dbReference type="Pfam" id="PF12480">
    <property type="entry name" value="GARIL_Rab2_bd"/>
    <property type="match status" value="1"/>
</dbReference>
<sequence length="270" mass="29229">MLPMFHGSKGKLQRQLRKGEFAMFKHSPMFESDFIQISKRGEVIDVHNSVQMVTLGIAYTSPNLVIPDVMLLARPAVGCTIDAKHDLHTQGRALKSAKSLELTRLLPLKFVKLSVYSHENKQLHLKLATGLSFYLQLCPASDAKGDLFAHWEDLVFSLRPPVEAYSSTHAVPACGMMDLPGLEAEDRKSPVAMELHGEGDQDQVSVRSLPMVAEVSGATSLAHAGGEGVQQHASRKYSVLSVSVDAGEETASSPVTETVEGHGDGPFLSA</sequence>
<evidence type="ECO:0000256" key="2">
    <source>
        <dbReference type="SAM" id="MobiDB-lite"/>
    </source>
</evidence>
<dbReference type="OrthoDB" id="9942703at2759"/>
<dbReference type="AlphaFoldDB" id="A0A6J2MWL8"/>
<dbReference type="Proteomes" id="UP000504628">
    <property type="component" value="Chromosome 11"/>
</dbReference>
<organism evidence="4 5">
    <name type="scientific">Phyllostomus discolor</name>
    <name type="common">pale spear-nosed bat</name>
    <dbReference type="NCBI Taxonomy" id="89673"/>
    <lineage>
        <taxon>Eukaryota</taxon>
        <taxon>Metazoa</taxon>
        <taxon>Chordata</taxon>
        <taxon>Craniata</taxon>
        <taxon>Vertebrata</taxon>
        <taxon>Euteleostomi</taxon>
        <taxon>Mammalia</taxon>
        <taxon>Eutheria</taxon>
        <taxon>Laurasiatheria</taxon>
        <taxon>Chiroptera</taxon>
        <taxon>Yangochiroptera</taxon>
        <taxon>Phyllostomidae</taxon>
        <taxon>Phyllostominae</taxon>
        <taxon>Phyllostomus</taxon>
    </lineage>
</organism>
<feature type="region of interest" description="Disordered" evidence="2">
    <location>
        <begin position="248"/>
        <end position="270"/>
    </location>
</feature>
<dbReference type="KEGG" id="pdic:114508506"/>
<gene>
    <name evidence="5" type="primary">LOC114508506</name>
</gene>
<dbReference type="GeneID" id="114508506"/>
<dbReference type="InterPro" id="IPR022168">
    <property type="entry name" value="GARIL-like_Rab2B-bd"/>
</dbReference>
<dbReference type="PANTHER" id="PTHR22574:SF16">
    <property type="entry name" value="GOLGI ASSOCIATED RAB2 INTERACTOR FAMILY MEMBER 6"/>
    <property type="match status" value="1"/>
</dbReference>
<name>A0A6J2MWL8_9CHIR</name>
<evidence type="ECO:0000313" key="5">
    <source>
        <dbReference type="RefSeq" id="XP_028382220.1"/>
    </source>
</evidence>
<comment type="similarity">
    <text evidence="1">Belongs to the GARIN family.</text>
</comment>
<dbReference type="PANTHER" id="PTHR22574">
    <property type="match status" value="1"/>
</dbReference>
<dbReference type="GO" id="GO:0005634">
    <property type="term" value="C:nucleus"/>
    <property type="evidence" value="ECO:0007669"/>
    <property type="project" value="TreeGrafter"/>
</dbReference>
<accession>A0A6J2MWL8</accession>